<feature type="region of interest" description="Disordered" evidence="15">
    <location>
        <begin position="216"/>
        <end position="262"/>
    </location>
</feature>
<protein>
    <recommendedName>
        <fullName evidence="6">RING-type E3 ubiquitin transferase</fullName>
        <ecNumber evidence="6">2.3.2.27</ecNumber>
    </recommendedName>
</protein>
<evidence type="ECO:0000256" key="3">
    <source>
        <dbReference type="ARBA" id="ARBA00004177"/>
    </source>
</evidence>
<evidence type="ECO:0000256" key="15">
    <source>
        <dbReference type="SAM" id="MobiDB-lite"/>
    </source>
</evidence>
<keyword evidence="9" id="KW-0967">Endosome</keyword>
<evidence type="ECO:0000256" key="6">
    <source>
        <dbReference type="ARBA" id="ARBA00012483"/>
    </source>
</evidence>
<keyword evidence="14" id="KW-0862">Zinc</keyword>
<dbReference type="InterPro" id="IPR001841">
    <property type="entry name" value="Znf_RING"/>
</dbReference>
<dbReference type="PROSITE" id="PS50089">
    <property type="entry name" value="ZF_RING_2"/>
    <property type="match status" value="1"/>
</dbReference>
<evidence type="ECO:0000256" key="11">
    <source>
        <dbReference type="ARBA" id="ARBA00023136"/>
    </source>
</evidence>
<evidence type="ECO:0000256" key="7">
    <source>
        <dbReference type="ARBA" id="ARBA00022679"/>
    </source>
</evidence>
<keyword evidence="14" id="KW-0863">Zinc-finger</keyword>
<evidence type="ECO:0000256" key="9">
    <source>
        <dbReference type="ARBA" id="ARBA00022753"/>
    </source>
</evidence>
<gene>
    <name evidence="17" type="primary">BQ5605_C015g07910</name>
    <name evidence="17" type="ORF">BQ5605_C015G07910</name>
</gene>
<evidence type="ECO:0000256" key="5">
    <source>
        <dbReference type="ARBA" id="ARBA00004906"/>
    </source>
</evidence>
<dbReference type="EMBL" id="FQNC01000015">
    <property type="protein sequence ID" value="SGY17837.1"/>
    <property type="molecule type" value="Genomic_DNA"/>
</dbReference>
<proteinExistence type="predicted"/>
<dbReference type="GO" id="GO:0005768">
    <property type="term" value="C:endosome"/>
    <property type="evidence" value="ECO:0007669"/>
    <property type="project" value="UniProtKB-SubCell"/>
</dbReference>
<dbReference type="Proteomes" id="UP000249464">
    <property type="component" value="Unassembled WGS sequence"/>
</dbReference>
<accession>A0A2X0LT54</accession>
<reference evidence="17 18" key="1">
    <citation type="submission" date="2016-11" db="EMBL/GenBank/DDBJ databases">
        <authorList>
            <person name="Jaros S."/>
            <person name="Januszkiewicz K."/>
            <person name="Wedrychowicz H."/>
        </authorList>
    </citation>
    <scope>NUCLEOTIDE SEQUENCE [LARGE SCALE GENOMIC DNA]</scope>
</reference>
<dbReference type="AlphaFoldDB" id="A0A2X0LT54"/>
<evidence type="ECO:0000256" key="10">
    <source>
        <dbReference type="ARBA" id="ARBA00022786"/>
    </source>
</evidence>
<keyword evidence="7" id="KW-0808">Transferase</keyword>
<dbReference type="SUPFAM" id="SSF57850">
    <property type="entry name" value="RING/U-box"/>
    <property type="match status" value="1"/>
</dbReference>
<sequence>MNAAQLQAKAIELSQIIPLHGNTIRWARNPHYEEHLMYTICQSGVIDVEDAQRLFSLRPNWSRSRTNEATVLGIVLENTFVSGTIPWYKIAESVKRRIKARTTEYLERTEMSRVDGERWSECLSRQRSNPGNLWFACMYDLLQDHAEFDVSRQIPGVVFLNMQRERQQDREVGAEALEEREMIRSTMKAELEHDLKQDQLQARREMAELRRAVEDIERTRRGEAQLQHHRARRDRAEQRRAPPPPPAAPAQAPQPAQVPAGNVVPDNAAAVAADRVRARPIDHDDPPVQQEEGWIKCGICHAVLPDDGGAMAEHLSTCLGTTEGTTMGSCPICDEAFASSMSTLAREQHVQACCDGGPALRGLGREHASESPLFHHEAILYLSMLTQTLLHPLVFAATSETIPRDSTTKQPQECIICLEDFEIGEDLARLSCYCVMHSNCIEEYWERPGTFCPTHRDDQPVRSSTMSQSCPGEVIMPFVGLQLALLLQGSHYRPLNKSSRISVWVRRAKSPGKPSLLSRNPFLRSRRRQRRRSQRRVRCLTFIICQNDLPSVLHLAPQRALSNPSHQRPPTYASRIQINQENVLCPRSDMSRDMRRVVTQGVVNDFGRGLPAADEELFGGGLARVEDGVESDQGFVDETFETFRGFTGGLSW</sequence>
<evidence type="ECO:0000313" key="17">
    <source>
        <dbReference type="EMBL" id="SGY17837.1"/>
    </source>
</evidence>
<keyword evidence="12" id="KW-0458">Lysosome</keyword>
<dbReference type="EC" id="2.3.2.27" evidence="6"/>
<evidence type="ECO:0000256" key="4">
    <source>
        <dbReference type="ARBA" id="ARBA00004371"/>
    </source>
</evidence>
<comment type="catalytic activity">
    <reaction evidence="1">
        <text>S-ubiquitinyl-[E2 ubiquitin-conjugating enzyme]-L-cysteine + [acceptor protein]-L-lysine = [E2 ubiquitin-conjugating enzyme]-L-cysteine + N(6)-ubiquitinyl-[acceptor protein]-L-lysine.</text>
        <dbReference type="EC" id="2.3.2.27"/>
    </reaction>
</comment>
<dbReference type="STRING" id="796604.A0A2X0LT54"/>
<comment type="subcellular location">
    <subcellularLocation>
        <location evidence="3">Endosome</location>
    </subcellularLocation>
    <subcellularLocation>
        <location evidence="4">Lysosome</location>
    </subcellularLocation>
    <subcellularLocation>
        <location evidence="2">Membrane</location>
        <topology evidence="2">Peripheral membrane protein</topology>
    </subcellularLocation>
</comment>
<dbReference type="GO" id="GO:0008270">
    <property type="term" value="F:zinc ion binding"/>
    <property type="evidence" value="ECO:0007669"/>
    <property type="project" value="UniProtKB-KW"/>
</dbReference>
<dbReference type="InterPro" id="IPR013083">
    <property type="entry name" value="Znf_RING/FYVE/PHD"/>
</dbReference>
<evidence type="ECO:0000256" key="2">
    <source>
        <dbReference type="ARBA" id="ARBA00004170"/>
    </source>
</evidence>
<evidence type="ECO:0000256" key="12">
    <source>
        <dbReference type="ARBA" id="ARBA00023228"/>
    </source>
</evidence>
<feature type="region of interest" description="Disordered" evidence="15">
    <location>
        <begin position="511"/>
        <end position="530"/>
    </location>
</feature>
<dbReference type="InterPro" id="IPR051878">
    <property type="entry name" value="ZNRF_ubiq-protein_ligase"/>
</dbReference>
<evidence type="ECO:0000259" key="16">
    <source>
        <dbReference type="PROSITE" id="PS50089"/>
    </source>
</evidence>
<keyword evidence="14" id="KW-0479">Metal-binding</keyword>
<keyword evidence="8" id="KW-0519">Myristate</keyword>
<evidence type="ECO:0000256" key="1">
    <source>
        <dbReference type="ARBA" id="ARBA00000900"/>
    </source>
</evidence>
<keyword evidence="11" id="KW-0472">Membrane</keyword>
<keyword evidence="18" id="KW-1185">Reference proteome</keyword>
<evidence type="ECO:0000256" key="8">
    <source>
        <dbReference type="ARBA" id="ARBA00022707"/>
    </source>
</evidence>
<dbReference type="GO" id="GO:0070936">
    <property type="term" value="P:protein K48-linked ubiquitination"/>
    <property type="evidence" value="ECO:0007669"/>
    <property type="project" value="TreeGrafter"/>
</dbReference>
<organism evidence="17 18">
    <name type="scientific">Microbotryum silenes-dioicae</name>
    <dbReference type="NCBI Taxonomy" id="796604"/>
    <lineage>
        <taxon>Eukaryota</taxon>
        <taxon>Fungi</taxon>
        <taxon>Dikarya</taxon>
        <taxon>Basidiomycota</taxon>
        <taxon>Pucciniomycotina</taxon>
        <taxon>Microbotryomycetes</taxon>
        <taxon>Microbotryales</taxon>
        <taxon>Microbotryaceae</taxon>
        <taxon>Microbotryum</taxon>
    </lineage>
</organism>
<keyword evidence="13" id="KW-0449">Lipoprotein</keyword>
<evidence type="ECO:0000256" key="14">
    <source>
        <dbReference type="PROSITE-ProRule" id="PRU00175"/>
    </source>
</evidence>
<dbReference type="PANTHER" id="PTHR46661">
    <property type="entry name" value="E3 UBIQUITIN-PROTEIN LIGASE ZNRF1-LIKE PROTEIN"/>
    <property type="match status" value="1"/>
</dbReference>
<dbReference type="GO" id="GO:0061630">
    <property type="term" value="F:ubiquitin protein ligase activity"/>
    <property type="evidence" value="ECO:0007669"/>
    <property type="project" value="UniProtKB-EC"/>
</dbReference>
<evidence type="ECO:0000256" key="13">
    <source>
        <dbReference type="ARBA" id="ARBA00023288"/>
    </source>
</evidence>
<evidence type="ECO:0000313" key="18">
    <source>
        <dbReference type="Proteomes" id="UP000249464"/>
    </source>
</evidence>
<dbReference type="Gene3D" id="3.30.40.10">
    <property type="entry name" value="Zinc/RING finger domain, C3HC4 (zinc finger)"/>
    <property type="match status" value="1"/>
</dbReference>
<dbReference type="PANTHER" id="PTHR46661:SF4">
    <property type="entry name" value="RING-TYPE DOMAIN-CONTAINING PROTEIN"/>
    <property type="match status" value="1"/>
</dbReference>
<dbReference type="GO" id="GO:0016020">
    <property type="term" value="C:membrane"/>
    <property type="evidence" value="ECO:0007669"/>
    <property type="project" value="UniProtKB-SubCell"/>
</dbReference>
<feature type="compositionally biased region" description="Low complexity" evidence="15">
    <location>
        <begin position="249"/>
        <end position="262"/>
    </location>
</feature>
<keyword evidence="10" id="KW-0833">Ubl conjugation pathway</keyword>
<name>A0A2X0LT54_9BASI</name>
<comment type="pathway">
    <text evidence="5">Protein modification; protein ubiquitination.</text>
</comment>
<feature type="domain" description="RING-type" evidence="16">
    <location>
        <begin position="414"/>
        <end position="456"/>
    </location>
</feature>
<dbReference type="GO" id="GO:0043161">
    <property type="term" value="P:proteasome-mediated ubiquitin-dependent protein catabolic process"/>
    <property type="evidence" value="ECO:0007669"/>
    <property type="project" value="TreeGrafter"/>
</dbReference>